<feature type="transmembrane region" description="Helical" evidence="1">
    <location>
        <begin position="155"/>
        <end position="173"/>
    </location>
</feature>
<protein>
    <submittedName>
        <fullName evidence="2">Uncharacterized protein</fullName>
    </submittedName>
</protein>
<evidence type="ECO:0000256" key="1">
    <source>
        <dbReference type="SAM" id="Phobius"/>
    </source>
</evidence>
<evidence type="ECO:0000313" key="2">
    <source>
        <dbReference type="EMBL" id="OLF18910.1"/>
    </source>
</evidence>
<dbReference type="OrthoDB" id="3621416at2"/>
<evidence type="ECO:0000313" key="3">
    <source>
        <dbReference type="Proteomes" id="UP000185596"/>
    </source>
</evidence>
<keyword evidence="1" id="KW-1133">Transmembrane helix</keyword>
<keyword evidence="1" id="KW-0472">Membrane</keyword>
<dbReference type="AlphaFoldDB" id="A0A1Q8CX27"/>
<feature type="transmembrane region" description="Helical" evidence="1">
    <location>
        <begin position="132"/>
        <end position="149"/>
    </location>
</feature>
<comment type="caution">
    <text evidence="2">The sequence shown here is derived from an EMBL/GenBank/DDBJ whole genome shotgun (WGS) entry which is preliminary data.</text>
</comment>
<gene>
    <name evidence="2" type="ORF">BU204_03350</name>
</gene>
<dbReference type="EMBL" id="MSIE01000004">
    <property type="protein sequence ID" value="OLF18910.1"/>
    <property type="molecule type" value="Genomic_DNA"/>
</dbReference>
<dbReference type="STRING" id="1912961.BU204_03350"/>
<feature type="transmembrane region" description="Helical" evidence="1">
    <location>
        <begin position="7"/>
        <end position="29"/>
    </location>
</feature>
<organism evidence="2 3">
    <name type="scientific">Actinophytocola xanthii</name>
    <dbReference type="NCBI Taxonomy" id="1912961"/>
    <lineage>
        <taxon>Bacteria</taxon>
        <taxon>Bacillati</taxon>
        <taxon>Actinomycetota</taxon>
        <taxon>Actinomycetes</taxon>
        <taxon>Pseudonocardiales</taxon>
        <taxon>Pseudonocardiaceae</taxon>
    </lineage>
</organism>
<accession>A0A1Q8CX27</accession>
<dbReference type="RefSeq" id="WP_075124034.1">
    <property type="nucleotide sequence ID" value="NZ_MSIE01000004.1"/>
</dbReference>
<feature type="transmembrane region" description="Helical" evidence="1">
    <location>
        <begin position="41"/>
        <end position="69"/>
    </location>
</feature>
<dbReference type="Proteomes" id="UP000185596">
    <property type="component" value="Unassembled WGS sequence"/>
</dbReference>
<sequence length="204" mass="22015">MNITVGIFDLFAYSVPGALYLALLAYLGFRLDLVEPAAVAGVPGVLLVVAVVVLSYLLGYLAYPVGALANRLLPRRRRRDPRAEFRRRNPAAQDRDYVGADPFLLLSGLQLHDADVAAEVVRLRASGLMLRNSAPPLLFAAVAAVVETFAGPRPVVAAVSAALFAAVSVVLLAQGRKIGHWASIKTLELCFWLPDVDERVRRSA</sequence>
<proteinExistence type="predicted"/>
<name>A0A1Q8CX27_9PSEU</name>
<reference evidence="2 3" key="1">
    <citation type="submission" date="2016-12" db="EMBL/GenBank/DDBJ databases">
        <title>The draft genome sequence of Actinophytocola sp. 11-183.</title>
        <authorList>
            <person name="Wang W."/>
            <person name="Yuan L."/>
        </authorList>
    </citation>
    <scope>NUCLEOTIDE SEQUENCE [LARGE SCALE GENOMIC DNA]</scope>
    <source>
        <strain evidence="2 3">11-183</strain>
    </source>
</reference>
<keyword evidence="1" id="KW-0812">Transmembrane</keyword>
<keyword evidence="3" id="KW-1185">Reference proteome</keyword>